<dbReference type="RefSeq" id="XP_043050211.1">
    <property type="nucleotide sequence ID" value="XM_043195014.1"/>
</dbReference>
<keyword evidence="11" id="KW-1185">Reference proteome</keyword>
<proteinExistence type="inferred from homology"/>
<evidence type="ECO:0000256" key="9">
    <source>
        <dbReference type="SAM" id="MobiDB-lite"/>
    </source>
</evidence>
<evidence type="ECO:0000313" key="10">
    <source>
        <dbReference type="EMBL" id="KAG7194664.1"/>
    </source>
</evidence>
<evidence type="ECO:0000256" key="1">
    <source>
        <dbReference type="ARBA" id="ARBA00004123"/>
    </source>
</evidence>
<evidence type="ECO:0000256" key="4">
    <source>
        <dbReference type="ARBA" id="ARBA00023015"/>
    </source>
</evidence>
<dbReference type="GO" id="GO:0003712">
    <property type="term" value="F:transcription coregulator activity"/>
    <property type="evidence" value="ECO:0007669"/>
    <property type="project" value="TreeGrafter"/>
</dbReference>
<dbReference type="SUPFAM" id="SSF140718">
    <property type="entry name" value="Mediator hinge subcomplex-like"/>
    <property type="match status" value="1"/>
</dbReference>
<sequence>MTDRLTQLQICLDQLVEQFNATVNYVNLNSEPGLLDENPKSVINRAAAAPVAGQTQPPGQGQGQNQTGKASPSESNRQSNAPNTGSDTGINRDDAEANFENTINELSTDIILKSRQISLLIDSLPGIGVSPEAQLELIEELAGEYDTVEKERAEKIKQKDELLKWCDSLIIEVANGITEARC</sequence>
<dbReference type="InterPro" id="IPR037212">
    <property type="entry name" value="Med7/Med21-like"/>
</dbReference>
<comment type="caution">
    <text evidence="10">The sequence shown here is derived from an EMBL/GenBank/DDBJ whole genome shotgun (WGS) entry which is preliminary data.</text>
</comment>
<keyword evidence="6 8" id="KW-0804">Transcription</keyword>
<accession>A0A9P7VC86</accession>
<reference evidence="10" key="1">
    <citation type="submission" date="2021-03" db="EMBL/GenBank/DDBJ databases">
        <authorList>
            <person name="Palmer J.M."/>
        </authorList>
    </citation>
    <scope>NUCLEOTIDE SEQUENCE</scope>
    <source>
        <strain evidence="10">ARV_011</strain>
    </source>
</reference>
<comment type="subcellular location">
    <subcellularLocation>
        <location evidence="1 8">Nucleus</location>
    </subcellularLocation>
</comment>
<dbReference type="AlphaFoldDB" id="A0A9P7VC86"/>
<comment type="subunit">
    <text evidence="8">Component of the Mediator complex.</text>
</comment>
<evidence type="ECO:0000256" key="2">
    <source>
        <dbReference type="ARBA" id="ARBA00005770"/>
    </source>
</evidence>
<comment type="function">
    <text evidence="8">Component of the Mediator complex, a coactivator involved in the regulated transcription of nearly all RNA polymerase II-dependent genes. Mediator functions as a bridge to convey information from gene-specific regulatory proteins to the basal RNA polymerase II transcription machinery. Mediator is recruited to promoters by direct interactions with regulatory proteins and serves as a scaffold for the assembly of a functional preinitiation complex with RNA polymerase II and the general transcription factors.</text>
</comment>
<evidence type="ECO:0000256" key="7">
    <source>
        <dbReference type="ARBA" id="ARBA00023242"/>
    </source>
</evidence>
<dbReference type="Gene3D" id="6.10.280.10">
    <property type="entry name" value="Mediator complex, subunit Med21"/>
    <property type="match status" value="1"/>
</dbReference>
<keyword evidence="4 8" id="KW-0805">Transcription regulation</keyword>
<dbReference type="PANTHER" id="PTHR13381">
    <property type="entry name" value="RNA POLYMERASE II HOLOENZYME COMPONENT SRB7"/>
    <property type="match status" value="1"/>
</dbReference>
<keyword evidence="7 8" id="KW-0539">Nucleus</keyword>
<dbReference type="Proteomes" id="UP000790833">
    <property type="component" value="Unassembled WGS sequence"/>
</dbReference>
<gene>
    <name evidence="10" type="primary">SRB7</name>
    <name evidence="10" type="ORF">KQ657_004340</name>
</gene>
<organism evidence="10 11">
    <name type="scientific">Scheffersomyces spartinae</name>
    <dbReference type="NCBI Taxonomy" id="45513"/>
    <lineage>
        <taxon>Eukaryota</taxon>
        <taxon>Fungi</taxon>
        <taxon>Dikarya</taxon>
        <taxon>Ascomycota</taxon>
        <taxon>Saccharomycotina</taxon>
        <taxon>Pichiomycetes</taxon>
        <taxon>Debaryomycetaceae</taxon>
        <taxon>Scheffersomyces</taxon>
    </lineage>
</organism>
<protein>
    <recommendedName>
        <fullName evidence="3 8">Mediator of RNA polymerase II transcription subunit 21</fullName>
    </recommendedName>
</protein>
<dbReference type="OrthoDB" id="526653at2759"/>
<dbReference type="GeneID" id="66117714"/>
<evidence type="ECO:0000256" key="6">
    <source>
        <dbReference type="ARBA" id="ARBA00023163"/>
    </source>
</evidence>
<dbReference type="PANTHER" id="PTHR13381:SF0">
    <property type="entry name" value="MEDIATOR OF RNA POLYMERASE II TRANSCRIPTION SUBUNIT 21"/>
    <property type="match status" value="1"/>
</dbReference>
<name>A0A9P7VC86_9ASCO</name>
<dbReference type="EMBL" id="JAHMUF010000006">
    <property type="protein sequence ID" value="KAG7194664.1"/>
    <property type="molecule type" value="Genomic_DNA"/>
</dbReference>
<evidence type="ECO:0000256" key="3">
    <source>
        <dbReference type="ARBA" id="ARBA00019691"/>
    </source>
</evidence>
<dbReference type="Pfam" id="PF11221">
    <property type="entry name" value="Med21"/>
    <property type="match status" value="1"/>
</dbReference>
<evidence type="ECO:0000256" key="5">
    <source>
        <dbReference type="ARBA" id="ARBA00023159"/>
    </source>
</evidence>
<evidence type="ECO:0000256" key="8">
    <source>
        <dbReference type="RuleBase" id="RU366036"/>
    </source>
</evidence>
<dbReference type="GO" id="GO:0006357">
    <property type="term" value="P:regulation of transcription by RNA polymerase II"/>
    <property type="evidence" value="ECO:0007669"/>
    <property type="project" value="TreeGrafter"/>
</dbReference>
<feature type="compositionally biased region" description="Polar residues" evidence="9">
    <location>
        <begin position="69"/>
        <end position="89"/>
    </location>
</feature>
<comment type="similarity">
    <text evidence="2 8">Belongs to the Mediator complex subunit 21 family.</text>
</comment>
<feature type="compositionally biased region" description="Low complexity" evidence="9">
    <location>
        <begin position="50"/>
        <end position="68"/>
    </location>
</feature>
<dbReference type="GO" id="GO:0016592">
    <property type="term" value="C:mediator complex"/>
    <property type="evidence" value="ECO:0007669"/>
    <property type="project" value="UniProtKB-UniRule"/>
</dbReference>
<dbReference type="InterPro" id="IPR021384">
    <property type="entry name" value="Mediator_Med21"/>
</dbReference>
<feature type="region of interest" description="Disordered" evidence="9">
    <location>
        <begin position="50"/>
        <end position="93"/>
    </location>
</feature>
<evidence type="ECO:0000313" key="11">
    <source>
        <dbReference type="Proteomes" id="UP000790833"/>
    </source>
</evidence>
<keyword evidence="5 8" id="KW-0010">Activator</keyword>